<name>A0A517ZQS9_9PLAN</name>
<protein>
    <recommendedName>
        <fullName evidence="5">Cytochrome c domain-containing protein</fullName>
    </recommendedName>
</protein>
<feature type="domain" description="DUF1553" evidence="2">
    <location>
        <begin position="287"/>
        <end position="408"/>
    </location>
</feature>
<sequence>MTSSGYHRGKRFFTESKMSIRHLLWIIVTVISTSLAATPLWADDVASDDVAQLAATIDRHIAAAWETQGVVPAPQADDAEFMRRTYLNIAGRIPPVSEVREFLADTDPNKRRQLVDRLLDHPGYVNHFAHTWRMLMIPEADVDQQARVLAPSFEGWLRDKFIDNVAYDEMARELIACRISGNEREGAVAFYRAKEVKPESVASSISRLFLGVQLDCAQCHNHPFAKWQQEEFWGFTAFFAGIDGDRFGSLSDDASRREIGLDGSQTLVQARFIDETSPDWSGEARTRDVLADWITSKENPYFARTGANRIWAHFFGVGIVDPPDGFDEANPPTHPELLNDLARSFAAHDFDFKFLIRAITASKTYQLSSHRTDDSQDEQRWIGRMPVKGMSPRQLADCLIQATGGFETSNPRNQFLGGRQVDTQIQALFENQRDSNVDPQSTILQALALMNCQFITQQTESASSNTLSAILQSPFLDTDGKIETMYLTTLNRQPREAELSRLRTYVETKSEEPAPRLSFLEAARSLIQPVAEKNNANEEKALADIFWALLNSSEFIFNH</sequence>
<dbReference type="InterPro" id="IPR011444">
    <property type="entry name" value="DUF1549"/>
</dbReference>
<dbReference type="KEGG" id="sdyn:Mal52_33160"/>
<keyword evidence="4" id="KW-1185">Reference proteome</keyword>
<accession>A0A517ZQS9</accession>
<proteinExistence type="predicted"/>
<dbReference type="EMBL" id="CP036276">
    <property type="protein sequence ID" value="QDU44830.1"/>
    <property type="molecule type" value="Genomic_DNA"/>
</dbReference>
<reference evidence="3 4" key="1">
    <citation type="submission" date="2019-02" db="EMBL/GenBank/DDBJ databases">
        <title>Deep-cultivation of Planctomycetes and their phenomic and genomic characterization uncovers novel biology.</title>
        <authorList>
            <person name="Wiegand S."/>
            <person name="Jogler M."/>
            <person name="Boedeker C."/>
            <person name="Pinto D."/>
            <person name="Vollmers J."/>
            <person name="Rivas-Marin E."/>
            <person name="Kohn T."/>
            <person name="Peeters S.H."/>
            <person name="Heuer A."/>
            <person name="Rast P."/>
            <person name="Oberbeckmann S."/>
            <person name="Bunk B."/>
            <person name="Jeske O."/>
            <person name="Meyerdierks A."/>
            <person name="Storesund J.E."/>
            <person name="Kallscheuer N."/>
            <person name="Luecker S."/>
            <person name="Lage O.M."/>
            <person name="Pohl T."/>
            <person name="Merkel B.J."/>
            <person name="Hornburger P."/>
            <person name="Mueller R.-W."/>
            <person name="Bruemmer F."/>
            <person name="Labrenz M."/>
            <person name="Spormann A.M."/>
            <person name="Op den Camp H."/>
            <person name="Overmann J."/>
            <person name="Amann R."/>
            <person name="Jetten M.S.M."/>
            <person name="Mascher T."/>
            <person name="Medema M.H."/>
            <person name="Devos D.P."/>
            <person name="Kaster A.-K."/>
            <person name="Ovreas L."/>
            <person name="Rohde M."/>
            <person name="Galperin M.Y."/>
            <person name="Jogler C."/>
        </authorList>
    </citation>
    <scope>NUCLEOTIDE SEQUENCE [LARGE SCALE GENOMIC DNA]</scope>
    <source>
        <strain evidence="3 4">Mal52</strain>
    </source>
</reference>
<evidence type="ECO:0000313" key="3">
    <source>
        <dbReference type="EMBL" id="QDU44830.1"/>
    </source>
</evidence>
<dbReference type="PANTHER" id="PTHR35889:SF3">
    <property type="entry name" value="F-BOX DOMAIN-CONTAINING PROTEIN"/>
    <property type="match status" value="1"/>
</dbReference>
<dbReference type="Pfam" id="PF07583">
    <property type="entry name" value="PSCyt2"/>
    <property type="match status" value="1"/>
</dbReference>
<dbReference type="Proteomes" id="UP000319383">
    <property type="component" value="Chromosome"/>
</dbReference>
<evidence type="ECO:0008006" key="5">
    <source>
        <dbReference type="Google" id="ProtNLM"/>
    </source>
</evidence>
<evidence type="ECO:0000259" key="1">
    <source>
        <dbReference type="Pfam" id="PF07583"/>
    </source>
</evidence>
<organism evidence="3 4">
    <name type="scientific">Symmachiella dynata</name>
    <dbReference type="NCBI Taxonomy" id="2527995"/>
    <lineage>
        <taxon>Bacteria</taxon>
        <taxon>Pseudomonadati</taxon>
        <taxon>Planctomycetota</taxon>
        <taxon>Planctomycetia</taxon>
        <taxon>Planctomycetales</taxon>
        <taxon>Planctomycetaceae</taxon>
        <taxon>Symmachiella</taxon>
    </lineage>
</organism>
<evidence type="ECO:0000259" key="2">
    <source>
        <dbReference type="Pfam" id="PF07587"/>
    </source>
</evidence>
<dbReference type="InterPro" id="IPR022655">
    <property type="entry name" value="DUF1553"/>
</dbReference>
<gene>
    <name evidence="3" type="ORF">Mal52_33160</name>
</gene>
<feature type="domain" description="DUF1549" evidence="1">
    <location>
        <begin position="57"/>
        <end position="242"/>
    </location>
</feature>
<dbReference type="AlphaFoldDB" id="A0A517ZQS9"/>
<dbReference type="PANTHER" id="PTHR35889">
    <property type="entry name" value="CYCLOINULO-OLIGOSACCHARIDE FRUCTANOTRANSFERASE-RELATED"/>
    <property type="match status" value="1"/>
</dbReference>
<dbReference type="Pfam" id="PF07587">
    <property type="entry name" value="PSD1"/>
    <property type="match status" value="1"/>
</dbReference>
<evidence type="ECO:0000313" key="4">
    <source>
        <dbReference type="Proteomes" id="UP000319383"/>
    </source>
</evidence>